<dbReference type="Pfam" id="PF01210">
    <property type="entry name" value="NAD_Gly3P_dh_N"/>
    <property type="match status" value="1"/>
</dbReference>
<accession>A0A3A9JAI2</accession>
<keyword evidence="5" id="KW-0594">Phospholipid biosynthesis</keyword>
<evidence type="ECO:0000256" key="10">
    <source>
        <dbReference type="RuleBase" id="RU000437"/>
    </source>
</evidence>
<dbReference type="InterPro" id="IPR011128">
    <property type="entry name" value="G3P_DH_NAD-dep_N"/>
</dbReference>
<evidence type="ECO:0000256" key="5">
    <source>
        <dbReference type="ARBA" id="ARBA00023209"/>
    </source>
</evidence>
<dbReference type="SUPFAM" id="SSF51735">
    <property type="entry name" value="NAD(P)-binding Rossmann-fold domains"/>
    <property type="match status" value="1"/>
</dbReference>
<comment type="caution">
    <text evidence="14">The sequence shown here is derived from an EMBL/GenBank/DDBJ whole genome shotgun (WGS) entry which is preliminary data.</text>
</comment>
<gene>
    <name evidence="14" type="ORF">D6Z83_10135</name>
    <name evidence="15" type="ORF">EBE87_02840</name>
</gene>
<dbReference type="PANTHER" id="PTHR11728:SF1">
    <property type="entry name" value="GLYCEROL-3-PHOSPHATE DEHYDROGENASE [NAD(+)] 2, CHLOROPLASTIC"/>
    <property type="match status" value="1"/>
</dbReference>
<feature type="binding site" evidence="9">
    <location>
        <position position="255"/>
    </location>
    <ligand>
        <name>NAD(+)</name>
        <dbReference type="ChEBI" id="CHEBI:57540"/>
    </ligand>
</feature>
<dbReference type="InterPro" id="IPR006109">
    <property type="entry name" value="G3P_DH_NAD-dep_C"/>
</dbReference>
<dbReference type="GO" id="GO:0051287">
    <property type="term" value="F:NAD binding"/>
    <property type="evidence" value="ECO:0007669"/>
    <property type="project" value="InterPro"/>
</dbReference>
<evidence type="ECO:0000259" key="13">
    <source>
        <dbReference type="Pfam" id="PF07479"/>
    </source>
</evidence>
<sequence length="323" mass="34732">MPNSKPAIAVLGGGSFGTAIGVAATRSGHKVSLICRTEQQAEVIRSTGKNSAYFPDITIPALVVASSDIQICLEADIVFIAIPARFIDQYLEVIVKNMKPGSMVVNLVKGLDSKYLTFAEHFQANASAVEYVALKGPTFARPLLLGELSGLTIGARNRDAEQRLRSVFAKASLDFDTSYSPASVDMVSALKNVYAIILGVAASLNMSDNTRFMIITRIIAEARQVLESLGMDGSVINMYCGIGDILLTGMCDTSRNRTLGVMIGKGIPVDANRPDFLAEGVRSVRIILQHLEPGVAPLIEHMAQVLDAKSTPGMMIEEIIHRH</sequence>
<dbReference type="PANTHER" id="PTHR11728">
    <property type="entry name" value="GLYCEROL-3-PHOSPHATE DEHYDROGENASE"/>
    <property type="match status" value="1"/>
</dbReference>
<keyword evidence="9 10" id="KW-0520">NAD</keyword>
<dbReference type="GO" id="GO:0005829">
    <property type="term" value="C:cytosol"/>
    <property type="evidence" value="ECO:0007669"/>
    <property type="project" value="TreeGrafter"/>
</dbReference>
<dbReference type="InterPro" id="IPR006168">
    <property type="entry name" value="G3P_DH_NAD-dep"/>
</dbReference>
<evidence type="ECO:0000259" key="12">
    <source>
        <dbReference type="Pfam" id="PF01210"/>
    </source>
</evidence>
<evidence type="ECO:0000256" key="8">
    <source>
        <dbReference type="PIRSR" id="PIRSR000114-2"/>
    </source>
</evidence>
<evidence type="ECO:0000256" key="1">
    <source>
        <dbReference type="ARBA" id="ARBA00011009"/>
    </source>
</evidence>
<dbReference type="InParanoid" id="A0A3A9JAI2"/>
<dbReference type="InterPro" id="IPR036291">
    <property type="entry name" value="NAD(P)-bd_dom_sf"/>
</dbReference>
<protein>
    <recommendedName>
        <fullName evidence="11">Glycerol-3-phosphate dehydrogenase</fullName>
        <ecNumber evidence="11">1.1.1.94</ecNumber>
    </recommendedName>
</protein>
<feature type="binding site" evidence="9">
    <location>
        <begin position="12"/>
        <end position="17"/>
    </location>
    <ligand>
        <name>NAD(+)</name>
        <dbReference type="ChEBI" id="CHEBI:57540"/>
    </ligand>
</feature>
<comment type="catalytic activity">
    <reaction evidence="11">
        <text>sn-glycerol 3-phosphate + NADP(+) = dihydroxyacetone phosphate + NADPH + H(+)</text>
        <dbReference type="Rhea" id="RHEA:11096"/>
        <dbReference type="ChEBI" id="CHEBI:15378"/>
        <dbReference type="ChEBI" id="CHEBI:57597"/>
        <dbReference type="ChEBI" id="CHEBI:57642"/>
        <dbReference type="ChEBI" id="CHEBI:57783"/>
        <dbReference type="ChEBI" id="CHEBI:58349"/>
        <dbReference type="EC" id="1.1.1.94"/>
    </reaction>
</comment>
<dbReference type="Proteomes" id="UP000274097">
    <property type="component" value="Unassembled WGS sequence"/>
</dbReference>
<feature type="active site" description="Proton acceptor" evidence="7">
    <location>
        <position position="191"/>
    </location>
</feature>
<dbReference type="GO" id="GO:0006650">
    <property type="term" value="P:glycerophospholipid metabolic process"/>
    <property type="evidence" value="ECO:0007669"/>
    <property type="project" value="UniProtKB-UniPathway"/>
</dbReference>
<dbReference type="SUPFAM" id="SSF48179">
    <property type="entry name" value="6-phosphogluconate dehydrogenase C-terminal domain-like"/>
    <property type="match status" value="1"/>
</dbReference>
<dbReference type="Gene3D" id="3.40.50.720">
    <property type="entry name" value="NAD(P)-binding Rossmann-like Domain"/>
    <property type="match status" value="1"/>
</dbReference>
<feature type="binding site" evidence="9">
    <location>
        <position position="140"/>
    </location>
    <ligand>
        <name>NAD(+)</name>
        <dbReference type="ChEBI" id="CHEBI:57540"/>
    </ligand>
</feature>
<organism evidence="14 17">
    <name type="scientific">Teichococcus wenyumeiae</name>
    <dbReference type="NCBI Taxonomy" id="2478470"/>
    <lineage>
        <taxon>Bacteria</taxon>
        <taxon>Pseudomonadati</taxon>
        <taxon>Pseudomonadota</taxon>
        <taxon>Alphaproteobacteria</taxon>
        <taxon>Acetobacterales</taxon>
        <taxon>Roseomonadaceae</taxon>
        <taxon>Roseomonas</taxon>
    </lineage>
</organism>
<dbReference type="EMBL" id="RAQU01000048">
    <property type="protein sequence ID" value="RKK04287.1"/>
    <property type="molecule type" value="Genomic_DNA"/>
</dbReference>
<dbReference type="GO" id="GO:0046168">
    <property type="term" value="P:glycerol-3-phosphate catabolic process"/>
    <property type="evidence" value="ECO:0007669"/>
    <property type="project" value="InterPro"/>
</dbReference>
<dbReference type="PIRSF" id="PIRSF000114">
    <property type="entry name" value="Glycerol-3-P_dh"/>
    <property type="match status" value="1"/>
</dbReference>
<feature type="domain" description="Glycerol-3-phosphate dehydrogenase NAD-dependent N-terminal" evidence="12">
    <location>
        <begin position="8"/>
        <end position="159"/>
    </location>
</feature>
<evidence type="ECO:0000256" key="9">
    <source>
        <dbReference type="PIRSR" id="PIRSR000114-3"/>
    </source>
</evidence>
<dbReference type="InterPro" id="IPR013328">
    <property type="entry name" value="6PGD_dom2"/>
</dbReference>
<evidence type="ECO:0000256" key="6">
    <source>
        <dbReference type="ARBA" id="ARBA00023264"/>
    </source>
</evidence>
<dbReference type="InterPro" id="IPR008927">
    <property type="entry name" value="6-PGluconate_DH-like_C_sf"/>
</dbReference>
<evidence type="ECO:0000313" key="17">
    <source>
        <dbReference type="Proteomes" id="UP000278036"/>
    </source>
</evidence>
<proteinExistence type="inferred from homology"/>
<evidence type="ECO:0000256" key="7">
    <source>
        <dbReference type="PIRSR" id="PIRSR000114-1"/>
    </source>
</evidence>
<dbReference type="Gene3D" id="1.10.1040.10">
    <property type="entry name" value="N-(1-d-carboxylethyl)-l-norvaline Dehydrogenase, domain 2"/>
    <property type="match status" value="1"/>
</dbReference>
<feature type="domain" description="Glycerol-3-phosphate dehydrogenase NAD-dependent C-terminal" evidence="13">
    <location>
        <begin position="183"/>
        <end position="316"/>
    </location>
</feature>
<feature type="binding site" evidence="9">
    <location>
        <position position="86"/>
    </location>
    <ligand>
        <name>NAD(+)</name>
        <dbReference type="ChEBI" id="CHEBI:57540"/>
    </ligand>
</feature>
<dbReference type="UniPathway" id="UPA00940"/>
<evidence type="ECO:0000313" key="14">
    <source>
        <dbReference type="EMBL" id="RKK04287.1"/>
    </source>
</evidence>
<dbReference type="Pfam" id="PF07479">
    <property type="entry name" value="NAD_Gly3P_dh_C"/>
    <property type="match status" value="1"/>
</dbReference>
<dbReference type="EC" id="1.1.1.94" evidence="11"/>
<dbReference type="EMBL" id="RFLX01000001">
    <property type="protein sequence ID" value="RMI27318.1"/>
    <property type="molecule type" value="Genomic_DNA"/>
</dbReference>
<reference evidence="14 17" key="1">
    <citation type="submission" date="2018-09" db="EMBL/GenBank/DDBJ databases">
        <title>Roseomonas sp. nov., isolated from feces of Tibetan antelopes in the Qinghai-Tibet plateau, China.</title>
        <authorList>
            <person name="Tian Z."/>
        </authorList>
    </citation>
    <scope>NUCLEOTIDE SEQUENCE [LARGE SCALE GENOMIC DNA]</scope>
    <source>
        <strain evidence="15 16">Z23</strain>
        <strain evidence="14 17">Z24</strain>
    </source>
</reference>
<dbReference type="Proteomes" id="UP000278036">
    <property type="component" value="Unassembled WGS sequence"/>
</dbReference>
<dbReference type="GO" id="GO:0008654">
    <property type="term" value="P:phospholipid biosynthetic process"/>
    <property type="evidence" value="ECO:0007669"/>
    <property type="project" value="UniProtKB-KW"/>
</dbReference>
<keyword evidence="3 10" id="KW-0560">Oxidoreductase</keyword>
<evidence type="ECO:0000256" key="3">
    <source>
        <dbReference type="ARBA" id="ARBA00023002"/>
    </source>
</evidence>
<keyword evidence="4" id="KW-0443">Lipid metabolism</keyword>
<feature type="binding site" evidence="8">
    <location>
        <position position="109"/>
    </location>
    <ligand>
        <name>substrate</name>
    </ligand>
</feature>
<dbReference type="AlphaFoldDB" id="A0A3A9JAI2"/>
<dbReference type="GO" id="GO:0005975">
    <property type="term" value="P:carbohydrate metabolic process"/>
    <property type="evidence" value="ECO:0007669"/>
    <property type="project" value="InterPro"/>
</dbReference>
<comment type="similarity">
    <text evidence="1 10">Belongs to the NAD-dependent glycerol-3-phosphate dehydrogenase family.</text>
</comment>
<feature type="binding site" evidence="8">
    <location>
        <begin position="255"/>
        <end position="256"/>
    </location>
    <ligand>
        <name>substrate</name>
    </ligand>
</feature>
<evidence type="ECO:0000313" key="16">
    <source>
        <dbReference type="Proteomes" id="UP000274097"/>
    </source>
</evidence>
<evidence type="ECO:0000256" key="4">
    <source>
        <dbReference type="ARBA" id="ARBA00023098"/>
    </source>
</evidence>
<name>A0A3A9JAI2_9PROT</name>
<dbReference type="GO" id="GO:0047952">
    <property type="term" value="F:glycerol-3-phosphate dehydrogenase [NAD(P)+] activity"/>
    <property type="evidence" value="ECO:0007669"/>
    <property type="project" value="UniProtKB-EC"/>
</dbReference>
<evidence type="ECO:0000313" key="15">
    <source>
        <dbReference type="EMBL" id="RMI27318.1"/>
    </source>
</evidence>
<dbReference type="PRINTS" id="PR00077">
    <property type="entry name" value="GPDHDRGNASE"/>
</dbReference>
<evidence type="ECO:0000256" key="2">
    <source>
        <dbReference type="ARBA" id="ARBA00022516"/>
    </source>
</evidence>
<dbReference type="PROSITE" id="PS00957">
    <property type="entry name" value="NAD_G3PDH"/>
    <property type="match status" value="1"/>
</dbReference>
<keyword evidence="2" id="KW-0444">Lipid biosynthesis</keyword>
<keyword evidence="6" id="KW-1208">Phospholipid metabolism</keyword>
<evidence type="ECO:0000256" key="11">
    <source>
        <dbReference type="RuleBase" id="RU000439"/>
    </source>
</evidence>
<dbReference type="RefSeq" id="WP_120638203.1">
    <property type="nucleotide sequence ID" value="NZ_RAQU01000048.1"/>
</dbReference>
<dbReference type="OrthoDB" id="9812273at2"/>
<keyword evidence="16" id="KW-1185">Reference proteome</keyword>